<dbReference type="SUPFAM" id="SSF46785">
    <property type="entry name" value="Winged helix' DNA-binding domain"/>
    <property type="match status" value="1"/>
</dbReference>
<dbReference type="Gene3D" id="1.10.10.10">
    <property type="entry name" value="Winged helix-like DNA-binding domain superfamily/Winged helix DNA-binding domain"/>
    <property type="match status" value="1"/>
</dbReference>
<protein>
    <submittedName>
        <fullName evidence="1">Transcriptional regulator</fullName>
    </submittedName>
</protein>
<dbReference type="Proteomes" id="UP000236584">
    <property type="component" value="Plasmid unnamed3"/>
</dbReference>
<accession>A0A2I8VTJ7</accession>
<dbReference type="KEGG" id="srub:C2R22_23375"/>
<dbReference type="InterPro" id="IPR036388">
    <property type="entry name" value="WH-like_DNA-bd_sf"/>
</dbReference>
<dbReference type="InterPro" id="IPR036390">
    <property type="entry name" value="WH_DNA-bd_sf"/>
</dbReference>
<dbReference type="OrthoDB" id="290446at2157"/>
<geneLocation type="plasmid" evidence="1">
    <name>unnamed3</name>
</geneLocation>
<dbReference type="GeneID" id="35595101"/>
<reference evidence="1 2" key="1">
    <citation type="submission" date="2018-01" db="EMBL/GenBank/DDBJ databases">
        <title>Complete genome sequence of Salinigranum rubrum GX10T, an extremely halophilic archaeon isolated from a marine solar saltern.</title>
        <authorList>
            <person name="Han S."/>
        </authorList>
    </citation>
    <scope>NUCLEOTIDE SEQUENCE [LARGE SCALE GENOMIC DNA]</scope>
    <source>
        <strain evidence="1 2">GX10</strain>
        <plasmid evidence="2">Plasmid unnamed3</plasmid>
    </source>
</reference>
<keyword evidence="1" id="KW-0614">Plasmid</keyword>
<gene>
    <name evidence="1" type="ORF">C2R22_23375</name>
</gene>
<dbReference type="InterPro" id="IPR011991">
    <property type="entry name" value="ArsR-like_HTH"/>
</dbReference>
<organism evidence="1 2">
    <name type="scientific">Salinigranum rubrum</name>
    <dbReference type="NCBI Taxonomy" id="755307"/>
    <lineage>
        <taxon>Archaea</taxon>
        <taxon>Methanobacteriati</taxon>
        <taxon>Methanobacteriota</taxon>
        <taxon>Stenosarchaea group</taxon>
        <taxon>Halobacteria</taxon>
        <taxon>Halobacteriales</taxon>
        <taxon>Haloferacaceae</taxon>
        <taxon>Salinigranum</taxon>
    </lineage>
</organism>
<dbReference type="EMBL" id="CP026312">
    <property type="protein sequence ID" value="AUV84489.1"/>
    <property type="molecule type" value="Genomic_DNA"/>
</dbReference>
<name>A0A2I8VTJ7_9EURY</name>
<dbReference type="AlphaFoldDB" id="A0A2I8VTJ7"/>
<proteinExistence type="predicted"/>
<dbReference type="Pfam" id="PF12840">
    <property type="entry name" value="HTH_20"/>
    <property type="match status" value="1"/>
</dbReference>
<dbReference type="RefSeq" id="WP_103428168.1">
    <property type="nucleotide sequence ID" value="NZ_CP026312.1"/>
</dbReference>
<sequence length="116" mass="13566">MNEERDTSAIFAILDDDYARAILEATRRERLSAKALSEECDMSVSTVSRRVNILLEHDLLEEHTHVDPDGHHYSEYEAQLEGVDVELRETGFDVRVELREDAADRFTRIWDEMRNE</sequence>
<evidence type="ECO:0000313" key="1">
    <source>
        <dbReference type="EMBL" id="AUV84489.1"/>
    </source>
</evidence>
<keyword evidence="2" id="KW-1185">Reference proteome</keyword>
<evidence type="ECO:0000313" key="2">
    <source>
        <dbReference type="Proteomes" id="UP000236584"/>
    </source>
</evidence>
<dbReference type="CDD" id="cd00090">
    <property type="entry name" value="HTH_ARSR"/>
    <property type="match status" value="1"/>
</dbReference>